<reference evidence="2" key="1">
    <citation type="submission" date="2022-11" db="UniProtKB">
        <authorList>
            <consortium name="WormBaseParasite"/>
        </authorList>
    </citation>
    <scope>IDENTIFICATION</scope>
</reference>
<keyword evidence="1" id="KW-1185">Reference proteome</keyword>
<evidence type="ECO:0000313" key="2">
    <source>
        <dbReference type="WBParaSite" id="nRc.2.0.1.t44509-RA"/>
    </source>
</evidence>
<accession>A0A915L417</accession>
<protein>
    <submittedName>
        <fullName evidence="2">Uncharacterized protein</fullName>
    </submittedName>
</protein>
<name>A0A915L417_ROMCU</name>
<proteinExistence type="predicted"/>
<evidence type="ECO:0000313" key="1">
    <source>
        <dbReference type="Proteomes" id="UP000887565"/>
    </source>
</evidence>
<organism evidence="1 2">
    <name type="scientific">Romanomermis culicivorax</name>
    <name type="common">Nematode worm</name>
    <dbReference type="NCBI Taxonomy" id="13658"/>
    <lineage>
        <taxon>Eukaryota</taxon>
        <taxon>Metazoa</taxon>
        <taxon>Ecdysozoa</taxon>
        <taxon>Nematoda</taxon>
        <taxon>Enoplea</taxon>
        <taxon>Dorylaimia</taxon>
        <taxon>Mermithida</taxon>
        <taxon>Mermithoidea</taxon>
        <taxon>Mermithidae</taxon>
        <taxon>Romanomermis</taxon>
    </lineage>
</organism>
<dbReference type="Proteomes" id="UP000887565">
    <property type="component" value="Unplaced"/>
</dbReference>
<dbReference type="AlphaFoldDB" id="A0A915L417"/>
<dbReference type="WBParaSite" id="nRc.2.0.1.t44509-RA">
    <property type="protein sequence ID" value="nRc.2.0.1.t44509-RA"/>
    <property type="gene ID" value="nRc.2.0.1.g44509"/>
</dbReference>
<sequence length="100" mass="10949">MNRQRDQNNNIGIMCHRVISVAESFLPLGDFCNRVTSATESLPVELSELHLDGLSDLRLVHNHPQVKPAPYMGDAAICSCDKAACERGAATRRQDAAVCK</sequence>